<keyword evidence="2" id="KW-0132">Cell division</keyword>
<sequence length="244" mass="28101">MKKFFKYILVSLLPAYLIASLVFYASAHDEQKCSRIEITLLDSTDTHFTSVQEIKKQIKDEGIDPTGKPLGSINTEKMEKILKKNQLIARAECYKSPSGIIRIDIEQRVPIMRIISGFESYYIDENGDIMPTTSSFTAYLPLATGYITHSYAKSQLYPMAVYLKNNPFWDAQIEQIYVTENNEIELIPRIGDNLILLGKIDNFEQKLENLQCLYEQALSKVGWNKYDTINLKYNNQVICSKRDK</sequence>
<accession>A0A354M214</accession>
<evidence type="ECO:0000313" key="3">
    <source>
        <dbReference type="Proteomes" id="UP000262954"/>
    </source>
</evidence>
<gene>
    <name evidence="2" type="ORF">DDY73_06060</name>
</gene>
<keyword evidence="2" id="KW-0131">Cell cycle</keyword>
<organism evidence="2 3">
    <name type="scientific">Coprobacter fastidiosus</name>
    <dbReference type="NCBI Taxonomy" id="1099853"/>
    <lineage>
        <taxon>Bacteria</taxon>
        <taxon>Pseudomonadati</taxon>
        <taxon>Bacteroidota</taxon>
        <taxon>Bacteroidia</taxon>
        <taxon>Bacteroidales</taxon>
        <taxon>Barnesiellaceae</taxon>
        <taxon>Coprobacter</taxon>
    </lineage>
</organism>
<feature type="chain" id="PRO_5016675836" evidence="1">
    <location>
        <begin position="28"/>
        <end position="244"/>
    </location>
</feature>
<dbReference type="Proteomes" id="UP000262954">
    <property type="component" value="Unassembled WGS sequence"/>
</dbReference>
<dbReference type="GeneID" id="92928779"/>
<name>A0A354M214_9BACT</name>
<dbReference type="AlphaFoldDB" id="A0A354M214"/>
<keyword evidence="1" id="KW-0732">Signal</keyword>
<dbReference type="RefSeq" id="WP_022390267.1">
    <property type="nucleotide sequence ID" value="NZ_AP028032.1"/>
</dbReference>
<proteinExistence type="predicted"/>
<dbReference type="GO" id="GO:0051301">
    <property type="term" value="P:cell division"/>
    <property type="evidence" value="ECO:0007669"/>
    <property type="project" value="UniProtKB-KW"/>
</dbReference>
<dbReference type="EMBL" id="DNWC01000083">
    <property type="protein sequence ID" value="HBJ08553.1"/>
    <property type="molecule type" value="Genomic_DNA"/>
</dbReference>
<reference evidence="2 3" key="1">
    <citation type="journal article" date="2018" name="Nat. Biotechnol.">
        <title>A standardized bacterial taxonomy based on genome phylogeny substantially revises the tree of life.</title>
        <authorList>
            <person name="Parks D.H."/>
            <person name="Chuvochina M."/>
            <person name="Waite D.W."/>
            <person name="Rinke C."/>
            <person name="Skarshewski A."/>
            <person name="Chaumeil P.A."/>
            <person name="Hugenholtz P."/>
        </authorList>
    </citation>
    <scope>NUCLEOTIDE SEQUENCE [LARGE SCALE GENOMIC DNA]</scope>
    <source>
        <strain evidence="2">UBA11482</strain>
    </source>
</reference>
<protein>
    <submittedName>
        <fullName evidence="2">Cell division protein FtsQ</fullName>
    </submittedName>
</protein>
<comment type="caution">
    <text evidence="2">The sequence shown here is derived from an EMBL/GenBank/DDBJ whole genome shotgun (WGS) entry which is preliminary data.</text>
</comment>
<feature type="signal peptide" evidence="1">
    <location>
        <begin position="1"/>
        <end position="27"/>
    </location>
</feature>
<evidence type="ECO:0000313" key="2">
    <source>
        <dbReference type="EMBL" id="HBJ08553.1"/>
    </source>
</evidence>
<evidence type="ECO:0000256" key="1">
    <source>
        <dbReference type="SAM" id="SignalP"/>
    </source>
</evidence>